<dbReference type="GO" id="GO:0035869">
    <property type="term" value="C:ciliary transition zone"/>
    <property type="evidence" value="ECO:0007669"/>
    <property type="project" value="TreeGrafter"/>
</dbReference>
<reference evidence="2" key="1">
    <citation type="submission" date="2021-01" db="UniProtKB">
        <authorList>
            <consortium name="EnsemblMetazoa"/>
        </authorList>
    </citation>
    <scope>IDENTIFICATION</scope>
</reference>
<keyword evidence="3" id="KW-1185">Reference proteome</keyword>
<dbReference type="Proteomes" id="UP000594262">
    <property type="component" value="Unplaced"/>
</dbReference>
<feature type="region of interest" description="Disordered" evidence="1">
    <location>
        <begin position="82"/>
        <end position="107"/>
    </location>
</feature>
<dbReference type="GO" id="GO:0036064">
    <property type="term" value="C:ciliary basal body"/>
    <property type="evidence" value="ECO:0007669"/>
    <property type="project" value="TreeGrafter"/>
</dbReference>
<accession>A0A7M5UNH4</accession>
<dbReference type="OrthoDB" id="10607550at2759"/>
<dbReference type="InterPro" id="IPR029774">
    <property type="entry name" value="CSAP"/>
</dbReference>
<feature type="compositionally biased region" description="Basic residues" evidence="1">
    <location>
        <begin position="134"/>
        <end position="151"/>
    </location>
</feature>
<organism evidence="2 3">
    <name type="scientific">Clytia hemisphaerica</name>
    <dbReference type="NCBI Taxonomy" id="252671"/>
    <lineage>
        <taxon>Eukaryota</taxon>
        <taxon>Metazoa</taxon>
        <taxon>Cnidaria</taxon>
        <taxon>Hydrozoa</taxon>
        <taxon>Hydroidolina</taxon>
        <taxon>Leptothecata</taxon>
        <taxon>Obeliida</taxon>
        <taxon>Clytiidae</taxon>
        <taxon>Clytia</taxon>
    </lineage>
</organism>
<evidence type="ECO:0000313" key="2">
    <source>
        <dbReference type="EnsemblMetazoa" id="CLYHEMP000034.1"/>
    </source>
</evidence>
<dbReference type="Pfam" id="PF15748">
    <property type="entry name" value="CCSAP"/>
    <property type="match status" value="1"/>
</dbReference>
<evidence type="ECO:0000313" key="3">
    <source>
        <dbReference type="Proteomes" id="UP000594262"/>
    </source>
</evidence>
<dbReference type="EnsemblMetazoa" id="CLYHEMT000034.1">
    <property type="protein sequence ID" value="CLYHEMP000034.1"/>
    <property type="gene ID" value="CLYHEMG000034"/>
</dbReference>
<dbReference type="PANTHER" id="PTHR31022:SF4">
    <property type="entry name" value="CENTRIOLE, CILIA AND SPINDLE-ASSOCIATED PROTEIN"/>
    <property type="match status" value="1"/>
</dbReference>
<protein>
    <submittedName>
        <fullName evidence="2">Uncharacterized protein</fullName>
    </submittedName>
</protein>
<dbReference type="AlphaFoldDB" id="A0A7M5UNH4"/>
<evidence type="ECO:0000256" key="1">
    <source>
        <dbReference type="SAM" id="MobiDB-lite"/>
    </source>
</evidence>
<dbReference type="GO" id="GO:1901673">
    <property type="term" value="P:regulation of mitotic spindle assembly"/>
    <property type="evidence" value="ECO:0007669"/>
    <property type="project" value="TreeGrafter"/>
</dbReference>
<dbReference type="PANTHER" id="PTHR31022">
    <property type="entry name" value="CENTRIOLE, CILIA AND SPINDLE-ASSOCIATED PROTEIN"/>
    <property type="match status" value="1"/>
</dbReference>
<proteinExistence type="predicted"/>
<feature type="region of interest" description="Disordered" evidence="1">
    <location>
        <begin position="134"/>
        <end position="154"/>
    </location>
</feature>
<name>A0A7M5UNH4_9CNID</name>
<dbReference type="GO" id="GO:0005819">
    <property type="term" value="C:spindle"/>
    <property type="evidence" value="ECO:0007669"/>
    <property type="project" value="TreeGrafter"/>
</dbReference>
<dbReference type="GO" id="GO:0005814">
    <property type="term" value="C:centriole"/>
    <property type="evidence" value="ECO:0007669"/>
    <property type="project" value="TreeGrafter"/>
</dbReference>
<sequence length="248" mass="29007">MNNYIGLQSEYQQQFIGDSDGTFRENYRNMLRERSRRISIERSHTPFTWFDINQNVREDKHSSVIIDDSIIVRSKSAVPVVEKYKSQSTSPMSTSSHSSDDEESYKENMFQRSQSVQTNFDMEKHDIEVQTPVRHRPWLKPKPSVRKKSAAKRPIDKKSVFVHERPLIAYGRGDKSSLVNKKTYNVKAPLTSVKPTAFLAAKRRDEHLRKTTTKKERASQEKLKTQALIESLTGFEQWQTVYQKEFCR</sequence>
<dbReference type="GO" id="GO:0008017">
    <property type="term" value="F:microtubule binding"/>
    <property type="evidence" value="ECO:0007669"/>
    <property type="project" value="TreeGrafter"/>
</dbReference>
<feature type="compositionally biased region" description="Low complexity" evidence="1">
    <location>
        <begin position="86"/>
        <end position="97"/>
    </location>
</feature>